<accession>A0ABW0P4Y9</accession>
<protein>
    <submittedName>
        <fullName evidence="2">Metallophosphoesterase</fullName>
    </submittedName>
</protein>
<evidence type="ECO:0000313" key="2">
    <source>
        <dbReference type="EMBL" id="MFC5507749.1"/>
    </source>
</evidence>
<dbReference type="Proteomes" id="UP001596060">
    <property type="component" value="Unassembled WGS sequence"/>
</dbReference>
<comment type="caution">
    <text evidence="2">The sequence shown here is derived from an EMBL/GenBank/DDBJ whole genome shotgun (WGS) entry which is preliminary data.</text>
</comment>
<dbReference type="EMBL" id="JBHSLU010000069">
    <property type="protein sequence ID" value="MFC5507749.1"/>
    <property type="molecule type" value="Genomic_DNA"/>
</dbReference>
<evidence type="ECO:0000259" key="1">
    <source>
        <dbReference type="Pfam" id="PF00149"/>
    </source>
</evidence>
<name>A0ABW0P4Y9_9HYPH</name>
<keyword evidence="3" id="KW-1185">Reference proteome</keyword>
<reference evidence="3" key="1">
    <citation type="journal article" date="2019" name="Int. J. Syst. Evol. Microbiol.">
        <title>The Global Catalogue of Microorganisms (GCM) 10K type strain sequencing project: providing services to taxonomists for standard genome sequencing and annotation.</title>
        <authorList>
            <consortium name="The Broad Institute Genomics Platform"/>
            <consortium name="The Broad Institute Genome Sequencing Center for Infectious Disease"/>
            <person name="Wu L."/>
            <person name="Ma J."/>
        </authorList>
    </citation>
    <scope>NUCLEOTIDE SEQUENCE [LARGE SCALE GENOMIC DNA]</scope>
    <source>
        <strain evidence="3">CCUG 43117</strain>
    </source>
</reference>
<dbReference type="Pfam" id="PF00149">
    <property type="entry name" value="Metallophos"/>
    <property type="match status" value="1"/>
</dbReference>
<dbReference type="SUPFAM" id="SSF56300">
    <property type="entry name" value="Metallo-dependent phosphatases"/>
    <property type="match status" value="1"/>
</dbReference>
<dbReference type="InterPro" id="IPR004843">
    <property type="entry name" value="Calcineurin-like_PHP"/>
</dbReference>
<dbReference type="PANTHER" id="PTHR37844">
    <property type="entry name" value="SER/THR PROTEIN PHOSPHATASE SUPERFAMILY (AFU_ORTHOLOGUE AFUA_1G14840)"/>
    <property type="match status" value="1"/>
</dbReference>
<dbReference type="Gene3D" id="3.60.21.10">
    <property type="match status" value="1"/>
</dbReference>
<dbReference type="RefSeq" id="WP_082735222.1">
    <property type="nucleotide sequence ID" value="NZ_JBHSLU010000069.1"/>
</dbReference>
<gene>
    <name evidence="2" type="ORF">ACFPN9_21110</name>
</gene>
<feature type="domain" description="Calcineurin-like phosphoesterase" evidence="1">
    <location>
        <begin position="3"/>
        <end position="216"/>
    </location>
</feature>
<organism evidence="2 3">
    <name type="scientific">Bosea massiliensis</name>
    <dbReference type="NCBI Taxonomy" id="151419"/>
    <lineage>
        <taxon>Bacteria</taxon>
        <taxon>Pseudomonadati</taxon>
        <taxon>Pseudomonadota</taxon>
        <taxon>Alphaproteobacteria</taxon>
        <taxon>Hyphomicrobiales</taxon>
        <taxon>Boseaceae</taxon>
        <taxon>Bosea</taxon>
    </lineage>
</organism>
<sequence>MSRLWFLSDLHFETIPYPEAFDPARPDFDVLVAAGDIWEADTLRAFRLLRALAGSKPIVFVMGNHEHWNGEINENLATAKLLAAQSEISLLEESSAVIAGCRFVGATLWSDYTLAGDPSCRAETGEQVDVQHAGGSHLITVGDARRLHARSRSRLGELLSQPGSMPVVVVTHHAPHPACIAEPDRGTWAAGNSASDLSDLTDQGKAAVWIHGHVHRSVNIQRPNGTRIICNPNGPLFCNTAFDERLVVLV</sequence>
<dbReference type="PANTHER" id="PTHR37844:SF2">
    <property type="entry name" value="SER_THR PROTEIN PHOSPHATASE SUPERFAMILY (AFU_ORTHOLOGUE AFUA_1G14840)"/>
    <property type="match status" value="1"/>
</dbReference>
<dbReference type="InterPro" id="IPR029052">
    <property type="entry name" value="Metallo-depent_PP-like"/>
</dbReference>
<proteinExistence type="predicted"/>
<evidence type="ECO:0000313" key="3">
    <source>
        <dbReference type="Proteomes" id="UP001596060"/>
    </source>
</evidence>